<reference evidence="2 3" key="1">
    <citation type="submission" date="2019-10" db="EMBL/GenBank/DDBJ databases">
        <title>Cognatihalovulum marinum gen. nov. sp. nov., a new member of the family Rhodobacteraceae isolated from deep seawater of the Northwest Indian Ocean.</title>
        <authorList>
            <person name="Ruan C."/>
            <person name="Wang J."/>
            <person name="Zheng X."/>
            <person name="Song L."/>
            <person name="Zhu Y."/>
            <person name="Huang Y."/>
            <person name="Lu Z."/>
            <person name="Du W."/>
            <person name="Huang L."/>
            <person name="Dai X."/>
        </authorList>
    </citation>
    <scope>NUCLEOTIDE SEQUENCE [LARGE SCALE GENOMIC DNA]</scope>
    <source>
        <strain evidence="2 3">2CG4</strain>
    </source>
</reference>
<sequence length="392" mass="44374">MTAEFEQCRATARPQNKNRPAGGASHMPNPTDTHEPLTPTGQRGLIVAPPSGNTSEPDDREMRVLHKGFDTLAIAIRANIPSELFEYLETEKERADKERQDVLIEYNGVQLHLKAHGGNGYRFVASGGPFGANWFFKKPNSRDPWGIRVSFGSTFMANLGLAAARLHLDGVLAKFGIRHGEDDVSISRVDFCIDVLAPDFALIPENFVMHSSANRRDFVTAPEKTVHGKSGRITSVTIGSPRNRQVIVYDKRAEITKRGKDHWWRVWNDTLERQGIPPLDPKNPRNRVWRAEFRAGKDLLKDGWNIRTWTQLYERFGDLCRHSGEVVRYTDPSPTDPNRARWQNQLLWETVCAEMNADLCEMRSGCDPNPLKEVEREKHISLIFRGGSIPAE</sequence>
<dbReference type="Proteomes" id="UP000474957">
    <property type="component" value="Unassembled WGS sequence"/>
</dbReference>
<dbReference type="EMBL" id="WIND01000021">
    <property type="protein sequence ID" value="MSU91527.1"/>
    <property type="molecule type" value="Genomic_DNA"/>
</dbReference>
<accession>A0A6L5Z529</accession>
<evidence type="ECO:0000313" key="2">
    <source>
        <dbReference type="EMBL" id="MSU91527.1"/>
    </source>
</evidence>
<gene>
    <name evidence="2" type="ORF">GE300_18265</name>
</gene>
<evidence type="ECO:0000313" key="3">
    <source>
        <dbReference type="Proteomes" id="UP000474957"/>
    </source>
</evidence>
<feature type="region of interest" description="Disordered" evidence="1">
    <location>
        <begin position="1"/>
        <end position="59"/>
    </location>
</feature>
<organism evidence="2 3">
    <name type="scientific">Halovulum marinum</name>
    <dbReference type="NCBI Taxonomy" id="2662447"/>
    <lineage>
        <taxon>Bacteria</taxon>
        <taxon>Pseudomonadati</taxon>
        <taxon>Pseudomonadota</taxon>
        <taxon>Alphaproteobacteria</taxon>
        <taxon>Rhodobacterales</taxon>
        <taxon>Paracoccaceae</taxon>
        <taxon>Halovulum</taxon>
    </lineage>
</organism>
<protein>
    <submittedName>
        <fullName evidence="2">Uncharacterized protein</fullName>
    </submittedName>
</protein>
<evidence type="ECO:0000256" key="1">
    <source>
        <dbReference type="SAM" id="MobiDB-lite"/>
    </source>
</evidence>
<keyword evidence="3" id="KW-1185">Reference proteome</keyword>
<name>A0A6L5Z529_9RHOB</name>
<dbReference type="AlphaFoldDB" id="A0A6L5Z529"/>
<comment type="caution">
    <text evidence="2">The sequence shown here is derived from an EMBL/GenBank/DDBJ whole genome shotgun (WGS) entry which is preliminary data.</text>
</comment>
<proteinExistence type="predicted"/>
<dbReference type="RefSeq" id="WP_154448781.1">
    <property type="nucleotide sequence ID" value="NZ_WIND01000021.1"/>
</dbReference>